<keyword evidence="5 6" id="KW-0456">Lyase</keyword>
<dbReference type="CDD" id="cd01359">
    <property type="entry name" value="Argininosuccinate_lyase"/>
    <property type="match status" value="1"/>
</dbReference>
<dbReference type="RefSeq" id="WP_192280772.1">
    <property type="nucleotide sequence ID" value="NZ_JBHSTT010000006.1"/>
</dbReference>
<dbReference type="Pfam" id="PF00206">
    <property type="entry name" value="Lyase_1"/>
    <property type="match status" value="1"/>
</dbReference>
<evidence type="ECO:0000256" key="5">
    <source>
        <dbReference type="ARBA" id="ARBA00023239"/>
    </source>
</evidence>
<name>A0ABW1WHQ0_9HYPH</name>
<accession>A0ABW1WHQ0</accession>
<dbReference type="Gene3D" id="1.10.275.10">
    <property type="entry name" value="Fumarase/aspartase (N-terminal domain)"/>
    <property type="match status" value="1"/>
</dbReference>
<dbReference type="GO" id="GO:0004056">
    <property type="term" value="F:argininosuccinate lyase activity"/>
    <property type="evidence" value="ECO:0007669"/>
    <property type="project" value="UniProtKB-EC"/>
</dbReference>
<dbReference type="Gene3D" id="1.10.40.30">
    <property type="entry name" value="Fumarase/aspartase (C-terminal domain)"/>
    <property type="match status" value="1"/>
</dbReference>
<comment type="subcellular location">
    <subcellularLocation>
        <location evidence="6">Cytoplasm</location>
    </subcellularLocation>
</comment>
<protein>
    <recommendedName>
        <fullName evidence="3 6">Argininosuccinate lyase</fullName>
        <shortName evidence="6">ASAL</shortName>
        <ecNumber evidence="3 6">4.3.2.1</ecNumber>
    </recommendedName>
    <alternativeName>
        <fullName evidence="6">Arginosuccinase</fullName>
    </alternativeName>
</protein>
<evidence type="ECO:0000259" key="7">
    <source>
        <dbReference type="Pfam" id="PF00206"/>
    </source>
</evidence>
<evidence type="ECO:0000256" key="2">
    <source>
        <dbReference type="ARBA" id="ARBA00004941"/>
    </source>
</evidence>
<dbReference type="InterPro" id="IPR008948">
    <property type="entry name" value="L-Aspartase-like"/>
</dbReference>
<dbReference type="PROSITE" id="PS00163">
    <property type="entry name" value="FUMARATE_LYASES"/>
    <property type="match status" value="1"/>
</dbReference>
<evidence type="ECO:0000256" key="1">
    <source>
        <dbReference type="ARBA" id="ARBA00000985"/>
    </source>
</evidence>
<dbReference type="InterPro" id="IPR009049">
    <property type="entry name" value="Argininosuccinate_lyase"/>
</dbReference>
<dbReference type="SUPFAM" id="SSF48557">
    <property type="entry name" value="L-aspartase-like"/>
    <property type="match status" value="1"/>
</dbReference>
<dbReference type="NCBIfam" id="TIGR00838">
    <property type="entry name" value="argH"/>
    <property type="match status" value="1"/>
</dbReference>
<evidence type="ECO:0000256" key="6">
    <source>
        <dbReference type="HAMAP-Rule" id="MF_00006"/>
    </source>
</evidence>
<comment type="catalytic activity">
    <reaction evidence="1 6">
        <text>2-(N(omega)-L-arginino)succinate = fumarate + L-arginine</text>
        <dbReference type="Rhea" id="RHEA:24020"/>
        <dbReference type="ChEBI" id="CHEBI:29806"/>
        <dbReference type="ChEBI" id="CHEBI:32682"/>
        <dbReference type="ChEBI" id="CHEBI:57472"/>
        <dbReference type="EC" id="4.3.2.1"/>
    </reaction>
</comment>
<dbReference type="InterPro" id="IPR000362">
    <property type="entry name" value="Fumarate_lyase_fam"/>
</dbReference>
<keyword evidence="10" id="KW-1185">Reference proteome</keyword>
<feature type="domain" description="Fumarate lyase N-terminal" evidence="7">
    <location>
        <begin position="10"/>
        <end position="302"/>
    </location>
</feature>
<dbReference type="Gene3D" id="1.20.200.10">
    <property type="entry name" value="Fumarase/aspartase (Central domain)"/>
    <property type="match status" value="1"/>
</dbReference>
<evidence type="ECO:0000313" key="9">
    <source>
        <dbReference type="EMBL" id="MFC6388102.1"/>
    </source>
</evidence>
<dbReference type="PRINTS" id="PR00149">
    <property type="entry name" value="FUMRATELYASE"/>
</dbReference>
<dbReference type="InterPro" id="IPR029419">
    <property type="entry name" value="Arg_succ_lyase_C"/>
</dbReference>
<dbReference type="PANTHER" id="PTHR43814">
    <property type="entry name" value="ARGININOSUCCINATE LYASE"/>
    <property type="match status" value="1"/>
</dbReference>
<comment type="caution">
    <text evidence="9">The sequence shown here is derived from an EMBL/GenBank/DDBJ whole genome shotgun (WGS) entry which is preliminary data.</text>
</comment>
<dbReference type="EMBL" id="JBHSTT010000006">
    <property type="protein sequence ID" value="MFC6388102.1"/>
    <property type="molecule type" value="Genomic_DNA"/>
</dbReference>
<dbReference type="PRINTS" id="PR00145">
    <property type="entry name" value="ARGSUCLYASE"/>
</dbReference>
<feature type="domain" description="Argininosuccinate lyase C-terminal" evidence="8">
    <location>
        <begin position="365"/>
        <end position="434"/>
    </location>
</feature>
<gene>
    <name evidence="6 9" type="primary">argH</name>
    <name evidence="9" type="ORF">ACFQDP_01845</name>
</gene>
<organism evidence="9 10">
    <name type="scientific">Methylorubrum zatmanii</name>
    <dbReference type="NCBI Taxonomy" id="29429"/>
    <lineage>
        <taxon>Bacteria</taxon>
        <taxon>Pseudomonadati</taxon>
        <taxon>Pseudomonadota</taxon>
        <taxon>Alphaproteobacteria</taxon>
        <taxon>Hyphomicrobiales</taxon>
        <taxon>Methylobacteriaceae</taxon>
        <taxon>Methylorubrum</taxon>
    </lineage>
</organism>
<dbReference type="EC" id="4.3.2.1" evidence="3 6"/>
<comment type="pathway">
    <text evidence="2 6">Amino-acid biosynthesis; L-arginine biosynthesis; L-arginine from L-ornithine and carbamoyl phosphate: step 3/3.</text>
</comment>
<dbReference type="InterPro" id="IPR022761">
    <property type="entry name" value="Fumarate_lyase_N"/>
</dbReference>
<dbReference type="Pfam" id="PF14698">
    <property type="entry name" value="ASL_C2"/>
    <property type="match status" value="1"/>
</dbReference>
<evidence type="ECO:0000256" key="4">
    <source>
        <dbReference type="ARBA" id="ARBA00022571"/>
    </source>
</evidence>
<keyword evidence="4 6" id="KW-0055">Arginine biosynthesis</keyword>
<dbReference type="HAMAP" id="MF_00006">
    <property type="entry name" value="Arg_succ_lyase"/>
    <property type="match status" value="1"/>
</dbReference>
<reference evidence="10" key="1">
    <citation type="journal article" date="2019" name="Int. J. Syst. Evol. Microbiol.">
        <title>The Global Catalogue of Microorganisms (GCM) 10K type strain sequencing project: providing services to taxonomists for standard genome sequencing and annotation.</title>
        <authorList>
            <consortium name="The Broad Institute Genomics Platform"/>
            <consortium name="The Broad Institute Genome Sequencing Center for Infectious Disease"/>
            <person name="Wu L."/>
            <person name="Ma J."/>
        </authorList>
    </citation>
    <scope>NUCLEOTIDE SEQUENCE [LARGE SCALE GENOMIC DNA]</scope>
    <source>
        <strain evidence="10">CCUG 36916</strain>
    </source>
</reference>
<evidence type="ECO:0000259" key="8">
    <source>
        <dbReference type="Pfam" id="PF14698"/>
    </source>
</evidence>
<evidence type="ECO:0000313" key="10">
    <source>
        <dbReference type="Proteomes" id="UP001596237"/>
    </source>
</evidence>
<sequence>MSNRMWGGRFASGPAEIMEEINASIGFDRRLASQDIRGSLAHVAMLGAQGILPAEDVAAIQAGLKSVEAEIARGEFVFRRELEDIHMAVESRLTEIVGPAAGRLHTARSRNDQVATDMRLWVRDTLDALDAQVADLQRALAETAVQHAATVMPGFTHLQSAQPVTFGHHCLAYVEMLARDRGRFRDARARLNECPLGAAALAGTSFPIDRHATAAALGFDRPTANSLDSVADRDFALESLAAASICAVHLSRFAEELVVWTSAQFGFVKLSDRFTTGSSIMPQKRNPDAAELVRAKAGRIVGALTGLLIVMKGLPLAYSKDMQEDKEGTFDALQSLSLCLAAMAGMVRDLEPVAETLKRAAGSGYATATDLADWLVRELNMPFRQAHHVTGRVVAAAAERGIGLEELSLEAMQAIEPGITEAVFAVLGVENSVASRTSYGGTAPDNVRRQAQAWLEKLGPVEK</sequence>
<keyword evidence="6" id="KW-0963">Cytoplasm</keyword>
<evidence type="ECO:0000256" key="3">
    <source>
        <dbReference type="ARBA" id="ARBA00012338"/>
    </source>
</evidence>
<dbReference type="PANTHER" id="PTHR43814:SF1">
    <property type="entry name" value="ARGININOSUCCINATE LYASE"/>
    <property type="match status" value="1"/>
</dbReference>
<keyword evidence="6" id="KW-0028">Amino-acid biosynthesis</keyword>
<dbReference type="Proteomes" id="UP001596237">
    <property type="component" value="Unassembled WGS sequence"/>
</dbReference>
<comment type="similarity">
    <text evidence="6">Belongs to the lyase 1 family. Argininosuccinate lyase subfamily.</text>
</comment>
<dbReference type="InterPro" id="IPR024083">
    <property type="entry name" value="Fumarase/histidase_N"/>
</dbReference>
<dbReference type="InterPro" id="IPR020557">
    <property type="entry name" value="Fumarate_lyase_CS"/>
</dbReference>
<proteinExistence type="inferred from homology"/>